<dbReference type="InterPro" id="IPR011075">
    <property type="entry name" value="TetR_C"/>
</dbReference>
<evidence type="ECO:0000259" key="5">
    <source>
        <dbReference type="PROSITE" id="PS50977"/>
    </source>
</evidence>
<name>A0A3R8RNE7_9ACTN</name>
<dbReference type="PANTHER" id="PTHR47506">
    <property type="entry name" value="TRANSCRIPTIONAL REGULATORY PROTEIN"/>
    <property type="match status" value="1"/>
</dbReference>
<dbReference type="Pfam" id="PF16925">
    <property type="entry name" value="TetR_C_13"/>
    <property type="match status" value="1"/>
</dbReference>
<dbReference type="PRINTS" id="PR00455">
    <property type="entry name" value="HTHTETR"/>
</dbReference>
<dbReference type="Proteomes" id="UP000276379">
    <property type="component" value="Unassembled WGS sequence"/>
</dbReference>
<dbReference type="InterPro" id="IPR001647">
    <property type="entry name" value="HTH_TetR"/>
</dbReference>
<comment type="caution">
    <text evidence="6">The sequence shown here is derived from an EMBL/GenBank/DDBJ whole genome shotgun (WGS) entry which is preliminary data.</text>
</comment>
<keyword evidence="2 4" id="KW-0238">DNA-binding</keyword>
<dbReference type="Gene3D" id="1.10.357.10">
    <property type="entry name" value="Tetracycline Repressor, domain 2"/>
    <property type="match status" value="1"/>
</dbReference>
<reference evidence="6 7" key="1">
    <citation type="submission" date="2017-10" db="EMBL/GenBank/DDBJ databases">
        <title>Draft genome of actinobacteria isolated from guarana (Paullinia cupana (Mart.) Ducke.</title>
        <authorList>
            <person name="Siqueira K.A."/>
            <person name="Liotti R.G."/>
            <person name="Mendes T.A."/>
            <person name="Soares M.A."/>
        </authorList>
    </citation>
    <scope>NUCLEOTIDE SEQUENCE [LARGE SCALE GENOMIC DNA]</scope>
    <source>
        <strain evidence="6 7">199</strain>
    </source>
</reference>
<proteinExistence type="predicted"/>
<dbReference type="Pfam" id="PF00440">
    <property type="entry name" value="TetR_N"/>
    <property type="match status" value="1"/>
</dbReference>
<evidence type="ECO:0000256" key="4">
    <source>
        <dbReference type="PROSITE-ProRule" id="PRU00335"/>
    </source>
</evidence>
<accession>A0A3R8RNE7</accession>
<dbReference type="GO" id="GO:0003677">
    <property type="term" value="F:DNA binding"/>
    <property type="evidence" value="ECO:0007669"/>
    <property type="project" value="UniProtKB-UniRule"/>
</dbReference>
<keyword evidence="3" id="KW-0804">Transcription</keyword>
<dbReference type="SUPFAM" id="SSF48498">
    <property type="entry name" value="Tetracyclin repressor-like, C-terminal domain"/>
    <property type="match status" value="1"/>
</dbReference>
<evidence type="ECO:0000256" key="3">
    <source>
        <dbReference type="ARBA" id="ARBA00023163"/>
    </source>
</evidence>
<dbReference type="PANTHER" id="PTHR47506:SF3">
    <property type="entry name" value="HTH-TYPE TRANSCRIPTIONAL REGULATOR LMRA"/>
    <property type="match status" value="1"/>
</dbReference>
<keyword evidence="1" id="KW-0805">Transcription regulation</keyword>
<dbReference type="InterPro" id="IPR009057">
    <property type="entry name" value="Homeodomain-like_sf"/>
</dbReference>
<dbReference type="EMBL" id="PDES01000003">
    <property type="protein sequence ID" value="RRQ87747.1"/>
    <property type="molecule type" value="Genomic_DNA"/>
</dbReference>
<dbReference type="AlphaFoldDB" id="A0A3R8RNE7"/>
<dbReference type="PROSITE" id="PS50977">
    <property type="entry name" value="HTH_TETR_2"/>
    <property type="match status" value="1"/>
</dbReference>
<gene>
    <name evidence="6" type="ORF">CQW44_06850</name>
</gene>
<sequence>MYGERMKPTKDRLVEAAAELLWERGYAATSPALIQRRSRAGQGSMYHHFSGKADLAVAAIRRSAGRLRLAAEAALDSGTTALERLGAYLDTERNPLAGCRVGRLVQDPDVVADDQLRAPAGEFFTWLRQRIAGVLAEGVRDGELRPDTDPEATASLVVATVQGGYVLARAQQDQAAFRQATEAAKSALDRLRA</sequence>
<evidence type="ECO:0000256" key="1">
    <source>
        <dbReference type="ARBA" id="ARBA00023015"/>
    </source>
</evidence>
<organism evidence="6 7">
    <name type="scientific">Streptomyces griseofuscus</name>
    <dbReference type="NCBI Taxonomy" id="146922"/>
    <lineage>
        <taxon>Bacteria</taxon>
        <taxon>Bacillati</taxon>
        <taxon>Actinomycetota</taxon>
        <taxon>Actinomycetes</taxon>
        <taxon>Kitasatosporales</taxon>
        <taxon>Streptomycetaceae</taxon>
        <taxon>Streptomyces</taxon>
    </lineage>
</organism>
<feature type="DNA-binding region" description="H-T-H motif" evidence="4">
    <location>
        <begin position="30"/>
        <end position="49"/>
    </location>
</feature>
<dbReference type="SUPFAM" id="SSF46689">
    <property type="entry name" value="Homeodomain-like"/>
    <property type="match status" value="1"/>
</dbReference>
<keyword evidence="7" id="KW-1185">Reference proteome</keyword>
<dbReference type="InterPro" id="IPR036271">
    <property type="entry name" value="Tet_transcr_reg_TetR-rel_C_sf"/>
</dbReference>
<feature type="domain" description="HTH tetR-type" evidence="5">
    <location>
        <begin position="7"/>
        <end position="67"/>
    </location>
</feature>
<evidence type="ECO:0000313" key="6">
    <source>
        <dbReference type="EMBL" id="RRQ87747.1"/>
    </source>
</evidence>
<protein>
    <submittedName>
        <fullName evidence="6">TetR family transcriptional regulator</fullName>
    </submittedName>
</protein>
<evidence type="ECO:0000256" key="2">
    <source>
        <dbReference type="ARBA" id="ARBA00023125"/>
    </source>
</evidence>
<evidence type="ECO:0000313" key="7">
    <source>
        <dbReference type="Proteomes" id="UP000276379"/>
    </source>
</evidence>